<dbReference type="GO" id="GO:0004674">
    <property type="term" value="F:protein serine/threonine kinase activity"/>
    <property type="evidence" value="ECO:0007669"/>
    <property type="project" value="UniProtKB-KW"/>
</dbReference>
<organism evidence="13 14">
    <name type="scientific">Rhynchospora tenuis</name>
    <dbReference type="NCBI Taxonomy" id="198213"/>
    <lineage>
        <taxon>Eukaryota</taxon>
        <taxon>Viridiplantae</taxon>
        <taxon>Streptophyta</taxon>
        <taxon>Embryophyta</taxon>
        <taxon>Tracheophyta</taxon>
        <taxon>Spermatophyta</taxon>
        <taxon>Magnoliopsida</taxon>
        <taxon>Liliopsida</taxon>
        <taxon>Poales</taxon>
        <taxon>Cyperaceae</taxon>
        <taxon>Cyperoideae</taxon>
        <taxon>Rhynchosporeae</taxon>
        <taxon>Rhynchospora</taxon>
    </lineage>
</organism>
<dbReference type="PANTHER" id="PTHR47974:SF9">
    <property type="entry name" value="RECEPTOR-LIKE SERINE_THREONINE-PROTEIN KINASE"/>
    <property type="match status" value="1"/>
</dbReference>
<dbReference type="AlphaFoldDB" id="A0AAD6EP11"/>
<comment type="similarity">
    <text evidence="11">Belongs to the protein kinase superfamily.</text>
</comment>
<dbReference type="Gene3D" id="3.30.200.20">
    <property type="entry name" value="Phosphorylase Kinase, domain 1"/>
    <property type="match status" value="1"/>
</dbReference>
<dbReference type="SMART" id="SM00220">
    <property type="entry name" value="S_TKc"/>
    <property type="match status" value="1"/>
</dbReference>
<keyword evidence="4" id="KW-0732">Signal</keyword>
<gene>
    <name evidence="13" type="ORF">LUZ61_020636</name>
</gene>
<evidence type="ECO:0000256" key="9">
    <source>
        <dbReference type="ARBA" id="ARBA00023136"/>
    </source>
</evidence>
<feature type="domain" description="Protein kinase" evidence="12">
    <location>
        <begin position="29"/>
        <end position="321"/>
    </location>
</feature>
<evidence type="ECO:0000259" key="12">
    <source>
        <dbReference type="PROSITE" id="PS50011"/>
    </source>
</evidence>
<name>A0AAD6EP11_9POAL</name>
<evidence type="ECO:0000256" key="2">
    <source>
        <dbReference type="ARBA" id="ARBA00022679"/>
    </source>
</evidence>
<dbReference type="GO" id="GO:0005524">
    <property type="term" value="F:ATP binding"/>
    <property type="evidence" value="ECO:0007669"/>
    <property type="project" value="UniProtKB-UniRule"/>
</dbReference>
<dbReference type="Pfam" id="PF00069">
    <property type="entry name" value="Pkinase"/>
    <property type="match status" value="1"/>
</dbReference>
<evidence type="ECO:0000313" key="13">
    <source>
        <dbReference type="EMBL" id="KAJ3691472.1"/>
    </source>
</evidence>
<dbReference type="InterPro" id="IPR008271">
    <property type="entry name" value="Ser/Thr_kinase_AS"/>
</dbReference>
<evidence type="ECO:0000256" key="6">
    <source>
        <dbReference type="ARBA" id="ARBA00022777"/>
    </source>
</evidence>
<keyword evidence="14" id="KW-1185">Reference proteome</keyword>
<evidence type="ECO:0000256" key="10">
    <source>
        <dbReference type="PROSITE-ProRule" id="PRU10141"/>
    </source>
</evidence>
<evidence type="ECO:0000256" key="5">
    <source>
        <dbReference type="ARBA" id="ARBA00022741"/>
    </source>
</evidence>
<keyword evidence="7 10" id="KW-0067">ATP-binding</keyword>
<dbReference type="PROSITE" id="PS50011">
    <property type="entry name" value="PROTEIN_KINASE_DOM"/>
    <property type="match status" value="1"/>
</dbReference>
<keyword evidence="6" id="KW-0418">Kinase</keyword>
<dbReference type="InterPro" id="IPR000719">
    <property type="entry name" value="Prot_kinase_dom"/>
</dbReference>
<sequence>MLQDDQHNFLEMAGLPTRFTIKELETATGNFQTPIGEGGSGAVFKGKLEDGLTVAVKRIKGQGNGEAEFRTEITIIASLQHFSLVRLLGYGLSRGGDRYLIYPFFGNGSLDSWLFKDEKKTAHLTWMHRCRIASDVAKALAYLHHECHHQILHLDIKPANILLDSSFRALVSDFGISKSIGKDESSVMTRARGTIGYVPPEMLVPNAISTKSDVYSYGMVLLELVGGRRNFMTVVDTESQQTHNSYFPKIVKDKMMEGKLMEVVDPCLQREEIREEEVMVLVRVALWCIQECPDLRPSTTEIVDMLDGRRPVPVPPQSPMFLVNFFNMETESNTSGSSQAQDIEVGLSDSTISISIQ</sequence>
<evidence type="ECO:0000256" key="3">
    <source>
        <dbReference type="ARBA" id="ARBA00022692"/>
    </source>
</evidence>
<dbReference type="Proteomes" id="UP001210211">
    <property type="component" value="Unassembled WGS sequence"/>
</dbReference>
<keyword evidence="3" id="KW-0812">Transmembrane</keyword>
<dbReference type="InterPro" id="IPR017441">
    <property type="entry name" value="Protein_kinase_ATP_BS"/>
</dbReference>
<evidence type="ECO:0000256" key="1">
    <source>
        <dbReference type="ARBA" id="ARBA00004167"/>
    </source>
</evidence>
<dbReference type="PANTHER" id="PTHR47974">
    <property type="entry name" value="OS07G0415500 PROTEIN"/>
    <property type="match status" value="1"/>
</dbReference>
<dbReference type="EMBL" id="JAMRDG010000002">
    <property type="protein sequence ID" value="KAJ3691472.1"/>
    <property type="molecule type" value="Genomic_DNA"/>
</dbReference>
<keyword evidence="5 10" id="KW-0547">Nucleotide-binding</keyword>
<dbReference type="GO" id="GO:0016020">
    <property type="term" value="C:membrane"/>
    <property type="evidence" value="ECO:0007669"/>
    <property type="project" value="UniProtKB-SubCell"/>
</dbReference>
<accession>A0AAD6EP11</accession>
<evidence type="ECO:0000313" key="14">
    <source>
        <dbReference type="Proteomes" id="UP001210211"/>
    </source>
</evidence>
<keyword evidence="9" id="KW-0472">Membrane</keyword>
<dbReference type="PROSITE" id="PS00108">
    <property type="entry name" value="PROTEIN_KINASE_ST"/>
    <property type="match status" value="1"/>
</dbReference>
<evidence type="ECO:0000256" key="7">
    <source>
        <dbReference type="ARBA" id="ARBA00022840"/>
    </source>
</evidence>
<comment type="caution">
    <text evidence="13">The sequence shown here is derived from an EMBL/GenBank/DDBJ whole genome shotgun (WGS) entry which is preliminary data.</text>
</comment>
<dbReference type="FunFam" id="1.10.510.10:FF:000537">
    <property type="entry name" value="Putative receptor-like protein kinase"/>
    <property type="match status" value="1"/>
</dbReference>
<dbReference type="PROSITE" id="PS00107">
    <property type="entry name" value="PROTEIN_KINASE_ATP"/>
    <property type="match status" value="1"/>
</dbReference>
<reference evidence="13 14" key="1">
    <citation type="journal article" date="2022" name="Cell">
        <title>Repeat-based holocentromeres influence genome architecture and karyotype evolution.</title>
        <authorList>
            <person name="Hofstatter P.G."/>
            <person name="Thangavel G."/>
            <person name="Lux T."/>
            <person name="Neumann P."/>
            <person name="Vondrak T."/>
            <person name="Novak P."/>
            <person name="Zhang M."/>
            <person name="Costa L."/>
            <person name="Castellani M."/>
            <person name="Scott A."/>
            <person name="Toegelov H."/>
            <person name="Fuchs J."/>
            <person name="Mata-Sucre Y."/>
            <person name="Dias Y."/>
            <person name="Vanzela A.L.L."/>
            <person name="Huettel B."/>
            <person name="Almeida C.C.S."/>
            <person name="Simkova H."/>
            <person name="Souza G."/>
            <person name="Pedrosa-Harand A."/>
            <person name="Macas J."/>
            <person name="Mayer K.F.X."/>
            <person name="Houben A."/>
            <person name="Marques A."/>
        </authorList>
    </citation>
    <scope>NUCLEOTIDE SEQUENCE [LARGE SCALE GENOMIC DNA]</scope>
    <source>
        <strain evidence="13">RhyTen1mFocal</strain>
    </source>
</reference>
<protein>
    <recommendedName>
        <fullName evidence="12">Protein kinase domain-containing protein</fullName>
    </recommendedName>
</protein>
<keyword evidence="2" id="KW-0808">Transferase</keyword>
<keyword evidence="11" id="KW-0723">Serine/threonine-protein kinase</keyword>
<feature type="binding site" evidence="10">
    <location>
        <position position="57"/>
    </location>
    <ligand>
        <name>ATP</name>
        <dbReference type="ChEBI" id="CHEBI:30616"/>
    </ligand>
</feature>
<comment type="subcellular location">
    <subcellularLocation>
        <location evidence="1">Membrane</location>
        <topology evidence="1">Single-pass membrane protein</topology>
    </subcellularLocation>
</comment>
<evidence type="ECO:0000256" key="4">
    <source>
        <dbReference type="ARBA" id="ARBA00022729"/>
    </source>
</evidence>
<evidence type="ECO:0000256" key="11">
    <source>
        <dbReference type="RuleBase" id="RU000304"/>
    </source>
</evidence>
<dbReference type="InterPro" id="IPR011009">
    <property type="entry name" value="Kinase-like_dom_sf"/>
</dbReference>
<keyword evidence="8" id="KW-1133">Transmembrane helix</keyword>
<proteinExistence type="inferred from homology"/>
<dbReference type="Gene3D" id="1.10.510.10">
    <property type="entry name" value="Transferase(Phosphotransferase) domain 1"/>
    <property type="match status" value="1"/>
</dbReference>
<evidence type="ECO:0000256" key="8">
    <source>
        <dbReference type="ARBA" id="ARBA00022989"/>
    </source>
</evidence>
<dbReference type="SUPFAM" id="SSF56112">
    <property type="entry name" value="Protein kinase-like (PK-like)"/>
    <property type="match status" value="1"/>
</dbReference>